<accession>A0A3S1IE22</accession>
<dbReference type="Proteomes" id="UP000276103">
    <property type="component" value="Unassembled WGS sequence"/>
</dbReference>
<reference evidence="2 3" key="1">
    <citation type="journal article" date="2019" name="Genome Biol. Evol.">
        <title>Day and night: Metabolic profiles and evolutionary relationships of six axenic non-marine cyanobacteria.</title>
        <authorList>
            <person name="Will S.E."/>
            <person name="Henke P."/>
            <person name="Boedeker C."/>
            <person name="Huang S."/>
            <person name="Brinkmann H."/>
            <person name="Rohde M."/>
            <person name="Jarek M."/>
            <person name="Friedl T."/>
            <person name="Seufert S."/>
            <person name="Schumacher M."/>
            <person name="Overmann J."/>
            <person name="Neumann-Schaal M."/>
            <person name="Petersen J."/>
        </authorList>
    </citation>
    <scope>NUCLEOTIDE SEQUENCE [LARGE SCALE GENOMIC DNA]</scope>
    <source>
        <strain evidence="2 3">SAG 1403-4b</strain>
    </source>
</reference>
<protein>
    <recommendedName>
        <fullName evidence="1">Endonuclease GajA/Old nuclease/RecF-like AAA domain-containing protein</fullName>
    </recommendedName>
</protein>
<dbReference type="InterPro" id="IPR041685">
    <property type="entry name" value="AAA_GajA/Old/RecF-like"/>
</dbReference>
<sequence length="191" mass="22441">MEFSPGINIIVGKNNAGKTSLLEVLTLDFEDQPHRSLKTLPNKTSTIEKKSRIEITLHLEKGEWRSFIQYMSPNIGIPIPSETEEYRKSLNLIDNKYREPYIRLGSNHDLMEKDKSKIHREFCREHLIKLQSSLDDNNQETKISLYTNKQMDDMSLTKLVNFDTYEVVNSKKFLQVEYNTQDKEFHLSKEN</sequence>
<dbReference type="SUPFAM" id="SSF52540">
    <property type="entry name" value="P-loop containing nucleoside triphosphate hydrolases"/>
    <property type="match status" value="1"/>
</dbReference>
<dbReference type="Gene3D" id="3.40.50.300">
    <property type="entry name" value="P-loop containing nucleotide triphosphate hydrolases"/>
    <property type="match status" value="1"/>
</dbReference>
<proteinExistence type="predicted"/>
<evidence type="ECO:0000313" key="2">
    <source>
        <dbReference type="EMBL" id="RUS96023.1"/>
    </source>
</evidence>
<dbReference type="InterPro" id="IPR027417">
    <property type="entry name" value="P-loop_NTPase"/>
</dbReference>
<feature type="domain" description="Endonuclease GajA/Old nuclease/RecF-like AAA" evidence="1">
    <location>
        <begin position="2"/>
        <end position="175"/>
    </location>
</feature>
<evidence type="ECO:0000313" key="3">
    <source>
        <dbReference type="Proteomes" id="UP000276103"/>
    </source>
</evidence>
<dbReference type="EMBL" id="RSCM01000008">
    <property type="protein sequence ID" value="RUS96023.1"/>
    <property type="molecule type" value="Genomic_DNA"/>
</dbReference>
<keyword evidence="3" id="KW-1185">Reference proteome</keyword>
<organism evidence="2 3">
    <name type="scientific">Trichormus variabilis SAG 1403-4b</name>
    <dbReference type="NCBI Taxonomy" id="447716"/>
    <lineage>
        <taxon>Bacteria</taxon>
        <taxon>Bacillati</taxon>
        <taxon>Cyanobacteriota</taxon>
        <taxon>Cyanophyceae</taxon>
        <taxon>Nostocales</taxon>
        <taxon>Nostocaceae</taxon>
        <taxon>Trichormus</taxon>
    </lineage>
</organism>
<comment type="caution">
    <text evidence="2">The sequence shown here is derived from an EMBL/GenBank/DDBJ whole genome shotgun (WGS) entry which is preliminary data.</text>
</comment>
<gene>
    <name evidence="2" type="ORF">DSM107003_26850</name>
</gene>
<name>A0A3S1IE22_ANAVA</name>
<evidence type="ECO:0000259" key="1">
    <source>
        <dbReference type="Pfam" id="PF13175"/>
    </source>
</evidence>
<dbReference type="AlphaFoldDB" id="A0A3S1IE22"/>
<dbReference type="Pfam" id="PF13175">
    <property type="entry name" value="AAA_15"/>
    <property type="match status" value="1"/>
</dbReference>